<protein>
    <submittedName>
        <fullName evidence="2">Uncharacterized protein</fullName>
    </submittedName>
</protein>
<keyword evidence="3" id="KW-1185">Reference proteome</keyword>
<accession>A0ABT1C630</accession>
<dbReference type="RefSeq" id="WP_252818788.1">
    <property type="nucleotide sequence ID" value="NZ_JAMXQS010000005.1"/>
</dbReference>
<reference evidence="2 3" key="1">
    <citation type="submission" date="2022-06" db="EMBL/GenBank/DDBJ databases">
        <title>Mesorhizobium sp. strain RP14 Genome sequencing and assembly.</title>
        <authorList>
            <person name="Kim I."/>
        </authorList>
    </citation>
    <scope>NUCLEOTIDE SEQUENCE [LARGE SCALE GENOMIC DNA]</scope>
    <source>
        <strain evidence="3">RP14(2022)</strain>
    </source>
</reference>
<organism evidence="2 3">
    <name type="scientific">Mesorhizobium liriopis</name>
    <dbReference type="NCBI Taxonomy" id="2953882"/>
    <lineage>
        <taxon>Bacteria</taxon>
        <taxon>Pseudomonadati</taxon>
        <taxon>Pseudomonadota</taxon>
        <taxon>Alphaproteobacteria</taxon>
        <taxon>Hyphomicrobiales</taxon>
        <taxon>Phyllobacteriaceae</taxon>
        <taxon>Mesorhizobium</taxon>
    </lineage>
</organism>
<name>A0ABT1C630_9HYPH</name>
<feature type="compositionally biased region" description="Basic and acidic residues" evidence="1">
    <location>
        <begin position="56"/>
        <end position="70"/>
    </location>
</feature>
<feature type="region of interest" description="Disordered" evidence="1">
    <location>
        <begin position="48"/>
        <end position="70"/>
    </location>
</feature>
<evidence type="ECO:0000256" key="1">
    <source>
        <dbReference type="SAM" id="MobiDB-lite"/>
    </source>
</evidence>
<comment type="caution">
    <text evidence="2">The sequence shown here is derived from an EMBL/GenBank/DDBJ whole genome shotgun (WGS) entry which is preliminary data.</text>
</comment>
<evidence type="ECO:0000313" key="3">
    <source>
        <dbReference type="Proteomes" id="UP001205906"/>
    </source>
</evidence>
<sequence length="70" mass="7981">MHDENDRKSVLRTLRKTVADAKHLATVAKAPFLLYLLEMVTMGVEDEIKSTSSSHANDDRWRNKTDPRIG</sequence>
<evidence type="ECO:0000313" key="2">
    <source>
        <dbReference type="EMBL" id="MCO6050276.1"/>
    </source>
</evidence>
<gene>
    <name evidence="2" type="ORF">NGM99_10820</name>
</gene>
<proteinExistence type="predicted"/>
<dbReference type="Proteomes" id="UP001205906">
    <property type="component" value="Unassembled WGS sequence"/>
</dbReference>
<dbReference type="EMBL" id="JAMXQS010000005">
    <property type="protein sequence ID" value="MCO6050276.1"/>
    <property type="molecule type" value="Genomic_DNA"/>
</dbReference>